<comment type="caution">
    <text evidence="1">The sequence shown here is derived from an EMBL/GenBank/DDBJ whole genome shotgun (WGS) entry which is preliminary data.</text>
</comment>
<gene>
    <name evidence="1" type="ORF">SDC9_161750</name>
</gene>
<protein>
    <submittedName>
        <fullName evidence="1">Uncharacterized protein</fullName>
    </submittedName>
</protein>
<name>A0A645FQF9_9ZZZZ</name>
<dbReference type="AlphaFoldDB" id="A0A645FQF9"/>
<sequence length="40" mass="4344">MNDLSLHIIDIIQNSISAGAKAIKLIVVENLIDDKLIISV</sequence>
<evidence type="ECO:0000313" key="1">
    <source>
        <dbReference type="EMBL" id="MPN14423.1"/>
    </source>
</evidence>
<reference evidence="1" key="1">
    <citation type="submission" date="2019-08" db="EMBL/GenBank/DDBJ databases">
        <authorList>
            <person name="Kucharzyk K."/>
            <person name="Murdoch R.W."/>
            <person name="Higgins S."/>
            <person name="Loffler F."/>
        </authorList>
    </citation>
    <scope>NUCLEOTIDE SEQUENCE</scope>
</reference>
<accession>A0A645FQF9</accession>
<proteinExistence type="predicted"/>
<organism evidence="1">
    <name type="scientific">bioreactor metagenome</name>
    <dbReference type="NCBI Taxonomy" id="1076179"/>
    <lineage>
        <taxon>unclassified sequences</taxon>
        <taxon>metagenomes</taxon>
        <taxon>ecological metagenomes</taxon>
    </lineage>
</organism>
<dbReference type="EMBL" id="VSSQ01061052">
    <property type="protein sequence ID" value="MPN14423.1"/>
    <property type="molecule type" value="Genomic_DNA"/>
</dbReference>